<dbReference type="RefSeq" id="WP_320422115.1">
    <property type="nucleotide sequence ID" value="NZ_JAXCLA010000002.1"/>
</dbReference>
<accession>A0ABU5DD52</accession>
<protein>
    <submittedName>
        <fullName evidence="2">Uncharacterized protein</fullName>
    </submittedName>
</protein>
<dbReference type="Proteomes" id="UP001285263">
    <property type="component" value="Unassembled WGS sequence"/>
</dbReference>
<sequence>MKSLLTLASLALAASFAHAAEGVTVETLRTECAAKYSAKLDTKDDGAANSYHFVYAKGEYKGELQSGKALPCTEGQYVAYLDTQDPTRVMSAYPTAAGRPTAAKK</sequence>
<reference evidence="2 3" key="1">
    <citation type="submission" date="2023-11" db="EMBL/GenBank/DDBJ databases">
        <title>Paucibacter sp. nov., isolated from fresh soil in Korea.</title>
        <authorList>
            <person name="Le N.T.T."/>
        </authorList>
    </citation>
    <scope>NUCLEOTIDE SEQUENCE [LARGE SCALE GENOMIC DNA]</scope>
    <source>
        <strain evidence="2 3">R3-3</strain>
    </source>
</reference>
<keyword evidence="1" id="KW-0732">Signal</keyword>
<comment type="caution">
    <text evidence="2">The sequence shown here is derived from an EMBL/GenBank/DDBJ whole genome shotgun (WGS) entry which is preliminary data.</text>
</comment>
<proteinExistence type="predicted"/>
<evidence type="ECO:0000256" key="1">
    <source>
        <dbReference type="SAM" id="SignalP"/>
    </source>
</evidence>
<gene>
    <name evidence="2" type="ORF">SNE35_06850</name>
</gene>
<evidence type="ECO:0000313" key="3">
    <source>
        <dbReference type="Proteomes" id="UP001285263"/>
    </source>
</evidence>
<feature type="signal peptide" evidence="1">
    <location>
        <begin position="1"/>
        <end position="19"/>
    </location>
</feature>
<evidence type="ECO:0000313" key="2">
    <source>
        <dbReference type="EMBL" id="MDY0744216.1"/>
    </source>
</evidence>
<keyword evidence="3" id="KW-1185">Reference proteome</keyword>
<feature type="chain" id="PRO_5046511744" evidence="1">
    <location>
        <begin position="20"/>
        <end position="105"/>
    </location>
</feature>
<dbReference type="EMBL" id="JAXCLA010000002">
    <property type="protein sequence ID" value="MDY0744216.1"/>
    <property type="molecule type" value="Genomic_DNA"/>
</dbReference>
<name>A0ABU5DD52_9BURK</name>
<organism evidence="2 3">
    <name type="scientific">Roseateles agri</name>
    <dbReference type="NCBI Taxonomy" id="3098619"/>
    <lineage>
        <taxon>Bacteria</taxon>
        <taxon>Pseudomonadati</taxon>
        <taxon>Pseudomonadota</taxon>
        <taxon>Betaproteobacteria</taxon>
        <taxon>Burkholderiales</taxon>
        <taxon>Sphaerotilaceae</taxon>
        <taxon>Roseateles</taxon>
    </lineage>
</organism>